<evidence type="ECO:0008006" key="4">
    <source>
        <dbReference type="Google" id="ProtNLM"/>
    </source>
</evidence>
<reference evidence="2 3" key="1">
    <citation type="journal article" date="2015" name="Genome Announc.">
        <title>Genomes of Geoalkalibacter ferrihydriticus Z-0531T and Geoalkalibacter subterraneus Red1T, Two Haloalkaliphilic Metal-Reducing Deltaproteobacteria.</title>
        <authorList>
            <person name="Badalamenti J.P."/>
            <person name="Krajmalnik-Brown R."/>
            <person name="Torres C.I."/>
            <person name="Bond D.R."/>
        </authorList>
    </citation>
    <scope>NUCLEOTIDE SEQUENCE [LARGE SCALE GENOMIC DNA]</scope>
    <source>
        <strain evidence="2 3">Red1</strain>
    </source>
</reference>
<dbReference type="PROSITE" id="PS51257">
    <property type="entry name" value="PROKAR_LIPOPROTEIN"/>
    <property type="match status" value="1"/>
</dbReference>
<dbReference type="AlphaFoldDB" id="A0A0B5FIL0"/>
<evidence type="ECO:0000256" key="1">
    <source>
        <dbReference type="SAM" id="SignalP"/>
    </source>
</evidence>
<name>A0A0B5FIL0_9BACT</name>
<dbReference type="STRING" id="483547.GSUB_11005"/>
<keyword evidence="3" id="KW-1185">Reference proteome</keyword>
<keyword evidence="1" id="KW-0732">Signal</keyword>
<feature type="chain" id="PRO_5002116905" description="Lipoprotein" evidence="1">
    <location>
        <begin position="26"/>
        <end position="243"/>
    </location>
</feature>
<proteinExistence type="predicted"/>
<feature type="signal peptide" evidence="1">
    <location>
        <begin position="1"/>
        <end position="25"/>
    </location>
</feature>
<protein>
    <recommendedName>
        <fullName evidence="4">Lipoprotein</fullName>
    </recommendedName>
</protein>
<dbReference type="Proteomes" id="UP000035036">
    <property type="component" value="Chromosome"/>
</dbReference>
<organism evidence="2 3">
    <name type="scientific">Geoalkalibacter subterraneus</name>
    <dbReference type="NCBI Taxonomy" id="483547"/>
    <lineage>
        <taxon>Bacteria</taxon>
        <taxon>Pseudomonadati</taxon>
        <taxon>Thermodesulfobacteriota</taxon>
        <taxon>Desulfuromonadia</taxon>
        <taxon>Desulfuromonadales</taxon>
        <taxon>Geoalkalibacteraceae</taxon>
        <taxon>Geoalkalibacter</taxon>
    </lineage>
</organism>
<gene>
    <name evidence="2" type="ORF">GSUB_11005</name>
</gene>
<dbReference type="KEGG" id="gsb:GSUB_11005"/>
<dbReference type="HOGENOM" id="CLU_1118916_0_0_7"/>
<accession>A0A0B5FIL0</accession>
<evidence type="ECO:0000313" key="3">
    <source>
        <dbReference type="Proteomes" id="UP000035036"/>
    </source>
</evidence>
<dbReference type="EMBL" id="CP010311">
    <property type="protein sequence ID" value="AJF08017.1"/>
    <property type="molecule type" value="Genomic_DNA"/>
</dbReference>
<evidence type="ECO:0000313" key="2">
    <source>
        <dbReference type="EMBL" id="AJF08017.1"/>
    </source>
</evidence>
<sequence>MQKKIGGLLALAVLTLLFSCNTYKSQEVGFKIPSAYPNMQVMAGAQVAAQAYPDKSAAEDAFGFDIVNAGIEPVQVVIDNQGETSLRIVPEQTFLIDAQGVLWNVLDSRSAYERVEKSSEYSRIAGSAGRSGVLGATGGALLGAAIGVLTGENVGTAAAKGAALGGAGGAVFGGAQELGDNDAGRRIARDLGNKELRNEAIDAGILGRGFLFFPAEADTPAQLRLQLKELQSGRLHTATFSLQ</sequence>